<dbReference type="GO" id="GO:0006084">
    <property type="term" value="P:acetyl-CoA metabolic process"/>
    <property type="evidence" value="ECO:0007669"/>
    <property type="project" value="UniProtKB-UniRule"/>
</dbReference>
<dbReference type="PANTHER" id="PTHR40596">
    <property type="entry name" value="CITRATE LYASE ALPHA CHAIN"/>
    <property type="match status" value="1"/>
</dbReference>
<dbReference type="Pfam" id="PF04223">
    <property type="entry name" value="CitF"/>
    <property type="match status" value="1"/>
</dbReference>
<dbReference type="InterPro" id="IPR006472">
    <property type="entry name" value="Citrate_lyase_asu"/>
</dbReference>
<gene>
    <name evidence="2" type="ordered locus">Rleg2_6121</name>
</gene>
<geneLocation type="plasmid" evidence="2 3">
    <name>pRLG203</name>
</geneLocation>
<comment type="catalytic activity">
    <reaction evidence="1">
        <text>citrate + acetyl-CoA = (3S)-citryl-CoA + acetate</text>
        <dbReference type="Rhea" id="RHEA:19405"/>
        <dbReference type="ChEBI" id="CHEBI:16947"/>
        <dbReference type="ChEBI" id="CHEBI:30089"/>
        <dbReference type="ChEBI" id="CHEBI:57288"/>
        <dbReference type="ChEBI" id="CHEBI:57321"/>
        <dbReference type="EC" id="2.8.3.10"/>
    </reaction>
</comment>
<keyword evidence="1 2" id="KW-0808">Transferase</keyword>
<reference evidence="2 3" key="1">
    <citation type="journal article" date="2010" name="Stand. Genomic Sci.">
        <title>Complete genome sequence of Rhizobium leguminosarum bv trifolii strain WSM2304, an effective microsymbiont of the South American clover Trifolium polymorphum.</title>
        <authorList>
            <person name="Reeve W."/>
            <person name="O'Hara G."/>
            <person name="Chain P."/>
            <person name="Ardley J."/>
            <person name="Brau L."/>
            <person name="Nandesena K."/>
            <person name="Tiwari R."/>
            <person name="Malfatti S."/>
            <person name="Kiss H."/>
            <person name="Lapidus A."/>
            <person name="Copeland A."/>
            <person name="Nolan M."/>
            <person name="Land M."/>
            <person name="Ivanova N."/>
            <person name="Mavromatis K."/>
            <person name="Markowitz V."/>
            <person name="Kyrpides N."/>
            <person name="Melino V."/>
            <person name="Denton M."/>
            <person name="Yates R."/>
            <person name="Howieson J."/>
        </authorList>
    </citation>
    <scope>NUCLEOTIDE SEQUENCE [LARGE SCALE GENOMIC DNA]</scope>
    <source>
        <strain evidence="2 3">WSM2304</strain>
    </source>
</reference>
<keyword evidence="2" id="KW-0614">Plasmid</keyword>
<keyword evidence="1" id="KW-0963">Cytoplasm</keyword>
<evidence type="ECO:0000256" key="1">
    <source>
        <dbReference type="PIRNR" id="PIRNR009451"/>
    </source>
</evidence>
<dbReference type="EMBL" id="CP001195">
    <property type="protein sequence ID" value="ACI59507.1"/>
    <property type="molecule type" value="Genomic_DNA"/>
</dbReference>
<dbReference type="GO" id="GO:0005737">
    <property type="term" value="C:cytoplasm"/>
    <property type="evidence" value="ECO:0007669"/>
    <property type="project" value="UniProtKB-SubCell"/>
</dbReference>
<dbReference type="PANTHER" id="PTHR40596:SF1">
    <property type="entry name" value="CITRATE LYASE ALPHA CHAIN"/>
    <property type="match status" value="1"/>
</dbReference>
<dbReference type="SUPFAM" id="SSF100950">
    <property type="entry name" value="NagB/RpiA/CoA transferase-like"/>
    <property type="match status" value="2"/>
</dbReference>
<dbReference type="NCBIfam" id="TIGR01584">
    <property type="entry name" value="citF"/>
    <property type="match status" value="1"/>
</dbReference>
<dbReference type="AlphaFoldDB" id="A0ABF7QZR4"/>
<dbReference type="GO" id="GO:0009346">
    <property type="term" value="C:ATP-independent citrate lyase complex"/>
    <property type="evidence" value="ECO:0007669"/>
    <property type="project" value="UniProtKB-UniRule"/>
</dbReference>
<dbReference type="Proteomes" id="UP000008330">
    <property type="component" value="Plasmid pRLG203"/>
</dbReference>
<dbReference type="Gene3D" id="3.40.1080.10">
    <property type="entry name" value="Glutaconate Coenzyme A-transferase"/>
    <property type="match status" value="2"/>
</dbReference>
<dbReference type="InterPro" id="IPR037171">
    <property type="entry name" value="NagB/RpiA_transferase-like"/>
</dbReference>
<evidence type="ECO:0000313" key="2">
    <source>
        <dbReference type="EMBL" id="ACI59507.1"/>
    </source>
</evidence>
<dbReference type="KEGG" id="rlt:Rleg2_6121"/>
<organism evidence="2 3">
    <name type="scientific">Rhizobium leguminosarum bv. trifolii (strain WSM2304)</name>
    <dbReference type="NCBI Taxonomy" id="395492"/>
    <lineage>
        <taxon>Bacteria</taxon>
        <taxon>Pseudomonadati</taxon>
        <taxon>Pseudomonadota</taxon>
        <taxon>Alphaproteobacteria</taxon>
        <taxon>Hyphomicrobiales</taxon>
        <taxon>Rhizobiaceae</taxon>
        <taxon>Rhizobium/Agrobacterium group</taxon>
        <taxon>Rhizobium</taxon>
    </lineage>
</organism>
<dbReference type="GO" id="GO:0008815">
    <property type="term" value="F:citrate (pro-3S)-lyase activity"/>
    <property type="evidence" value="ECO:0007669"/>
    <property type="project" value="UniProtKB-UniRule"/>
</dbReference>
<comment type="subcellular location">
    <subcellularLocation>
        <location evidence="1">Cytoplasm</location>
    </subcellularLocation>
</comment>
<dbReference type="EC" id="4.1.3.6" evidence="1"/>
<name>A0ABF7QZR4_RHILW</name>
<proteinExistence type="predicted"/>
<keyword evidence="3" id="KW-1185">Reference proteome</keyword>
<comment type="catalytic activity">
    <reaction evidence="1">
        <text>citrate = oxaloacetate + acetate</text>
        <dbReference type="Rhea" id="RHEA:10760"/>
        <dbReference type="ChEBI" id="CHEBI:16452"/>
        <dbReference type="ChEBI" id="CHEBI:16947"/>
        <dbReference type="ChEBI" id="CHEBI:30089"/>
        <dbReference type="EC" id="4.1.3.6"/>
    </reaction>
</comment>
<dbReference type="EC" id="2.8.3.10" evidence="1"/>
<dbReference type="GO" id="GO:0008814">
    <property type="term" value="F:citrate CoA-transferase activity"/>
    <property type="evidence" value="ECO:0007669"/>
    <property type="project" value="UniProtKB-UniRule"/>
</dbReference>
<protein>
    <recommendedName>
        <fullName evidence="1">Citrate lyase alpha chain</fullName>
        <shortName evidence="1">Citrase alpha chain</shortName>
        <ecNumber evidence="1">2.8.3.10</ecNumber>
        <ecNumber evidence="1">4.1.3.6</ecNumber>
    </recommendedName>
    <alternativeName>
        <fullName evidence="1">Citrate (pro-3S)-lyase alpha chain</fullName>
    </alternativeName>
    <alternativeName>
        <fullName evidence="1">Citrate CoA-transferase subunit</fullName>
    </alternativeName>
</protein>
<sequence>MVPIPSVIPGYGPVRAFVSAALATPEAKGANLPERRNGGHDKRAASLRDAIIASNLRNGGTVSFHHHLRDGDDVLRKVMTEIAELGLRDLRVAATSIFPVHAPLVDYIRSGVVSRIVSSYIAGPVAKAISQGALENPAVLQTHGGRARAIESGELHIDVAFVAAPAADAHGNINGLDGKAACGPLGYPMVDARHAGHVIAITDTFFPTPLENIDILAGLVDAVVVVDSIGDASKIVSGTTRLTTDPVGLSIAEMAARVIEASGLLIDGFSFQAGAGSVSLAVAENLATIMRERGIVGEFASGGITGGLVEMFREGLFRTLFNVQSFDLDAVTSYRDDHDHFSMSASLYANPSLGNAIVNRLDVVVLGAAEVGVNFDVNVTAVNGGSIIGGSGGHSDTAAGAKLALVTTRLVSGNNPKIVDTVECRTTPGETIDVVVTDCGVAVNPLRSDLKAKLQAANIPVVDIARLRDLAAEQTKDTKRPHCNAQGKIVAVVEYRDGSVIDVVRAKA</sequence>
<dbReference type="RefSeq" id="WP_012559774.1">
    <property type="nucleotide sequence ID" value="NC_011370.1"/>
</dbReference>
<dbReference type="PIRSF" id="PIRSF009451">
    <property type="entry name" value="Citrt_lyas_alpha"/>
    <property type="match status" value="1"/>
</dbReference>
<keyword evidence="1 2" id="KW-0456">Lyase</keyword>
<evidence type="ECO:0000313" key="3">
    <source>
        <dbReference type="Proteomes" id="UP000008330"/>
    </source>
</evidence>
<accession>A0ABF7QZR4</accession>